<evidence type="ECO:0000313" key="3">
    <source>
        <dbReference type="EMBL" id="OCX22086.1"/>
    </source>
</evidence>
<feature type="signal peptide" evidence="2">
    <location>
        <begin position="1"/>
        <end position="31"/>
    </location>
</feature>
<evidence type="ECO:0000256" key="2">
    <source>
        <dbReference type="SAM" id="SignalP"/>
    </source>
</evidence>
<proteinExistence type="predicted"/>
<organism evidence="3 4">
    <name type="scientific">Mesorhizobium hungaricum</name>
    <dbReference type="NCBI Taxonomy" id="1566387"/>
    <lineage>
        <taxon>Bacteria</taxon>
        <taxon>Pseudomonadati</taxon>
        <taxon>Pseudomonadota</taxon>
        <taxon>Alphaproteobacteria</taxon>
        <taxon>Hyphomicrobiales</taxon>
        <taxon>Phyllobacteriaceae</taxon>
        <taxon>Mesorhizobium</taxon>
    </lineage>
</organism>
<dbReference type="Proteomes" id="UP000094412">
    <property type="component" value="Unassembled WGS sequence"/>
</dbReference>
<feature type="region of interest" description="Disordered" evidence="1">
    <location>
        <begin position="36"/>
        <end position="90"/>
    </location>
</feature>
<evidence type="ECO:0000313" key="4">
    <source>
        <dbReference type="Proteomes" id="UP000094412"/>
    </source>
</evidence>
<reference evidence="3 4" key="1">
    <citation type="submission" date="2016-08" db="EMBL/GenBank/DDBJ databases">
        <title>Whole genome sequence of Mesorhizobium sp. strain UASWS1009 isolated from industrial sewage.</title>
        <authorList>
            <person name="Crovadore J."/>
            <person name="Calmin G."/>
            <person name="Chablais R."/>
            <person name="Cochard B."/>
            <person name="Lefort F."/>
        </authorList>
    </citation>
    <scope>NUCLEOTIDE SEQUENCE [LARGE SCALE GENOMIC DNA]</scope>
    <source>
        <strain evidence="3 4">UASWS1009</strain>
    </source>
</reference>
<gene>
    <name evidence="3" type="ORF">QV13_05840</name>
</gene>
<keyword evidence="2" id="KW-0732">Signal</keyword>
<protein>
    <submittedName>
        <fullName evidence="3">Uncharacterized protein</fullName>
    </submittedName>
</protein>
<name>A0A1C2E591_9HYPH</name>
<feature type="chain" id="PRO_5008660169" evidence="2">
    <location>
        <begin position="32"/>
        <end position="90"/>
    </location>
</feature>
<keyword evidence="4" id="KW-1185">Reference proteome</keyword>
<dbReference type="AlphaFoldDB" id="A0A1C2E591"/>
<accession>A0A1C2E591</accession>
<dbReference type="EMBL" id="MDEO01000027">
    <property type="protein sequence ID" value="OCX22086.1"/>
    <property type="molecule type" value="Genomic_DNA"/>
</dbReference>
<feature type="compositionally biased region" description="Low complexity" evidence="1">
    <location>
        <begin position="57"/>
        <end position="71"/>
    </location>
</feature>
<comment type="caution">
    <text evidence="3">The sequence shown here is derived from an EMBL/GenBank/DDBJ whole genome shotgun (WGS) entry which is preliminary data.</text>
</comment>
<evidence type="ECO:0000256" key="1">
    <source>
        <dbReference type="SAM" id="MobiDB-lite"/>
    </source>
</evidence>
<sequence length="90" mass="8593">MALGQVMKGKIMKTIMAAAIASLMLSGAAFAAAPMMGNGPKPSVQATGQGDVLLTAGSKGTRSHTGTSSSGKPSGQGPVGTPSKGACAGC</sequence>